<evidence type="ECO:0000256" key="8">
    <source>
        <dbReference type="PIRNR" id="PIRNR006256"/>
    </source>
</evidence>
<dbReference type="Pfam" id="PF01300">
    <property type="entry name" value="Sua5_yciO_yrdC"/>
    <property type="match status" value="1"/>
</dbReference>
<dbReference type="RefSeq" id="WP_256257021.1">
    <property type="nucleotide sequence ID" value="NZ_FOBF01000008.1"/>
</dbReference>
<dbReference type="InterPro" id="IPR041440">
    <property type="entry name" value="HypF_C"/>
</dbReference>
<organism evidence="12 13">
    <name type="scientific">Nonomuraea pusilla</name>
    <dbReference type="NCBI Taxonomy" id="46177"/>
    <lineage>
        <taxon>Bacteria</taxon>
        <taxon>Bacillati</taxon>
        <taxon>Actinomycetota</taxon>
        <taxon>Actinomycetes</taxon>
        <taxon>Streptosporangiales</taxon>
        <taxon>Streptosporangiaceae</taxon>
        <taxon>Nonomuraea</taxon>
    </lineage>
</organism>
<dbReference type="FunFam" id="3.30.420.40:FF:000124">
    <property type="entry name" value="Carbamoyltransferase HypF"/>
    <property type="match status" value="1"/>
</dbReference>
<dbReference type="GO" id="GO:0003725">
    <property type="term" value="F:double-stranded RNA binding"/>
    <property type="evidence" value="ECO:0007669"/>
    <property type="project" value="InterPro"/>
</dbReference>
<evidence type="ECO:0000256" key="9">
    <source>
        <dbReference type="PROSITE-ProRule" id="PRU00520"/>
    </source>
</evidence>
<proteinExistence type="inferred from homology"/>
<dbReference type="InterPro" id="IPR017968">
    <property type="entry name" value="Acylphosphatase_CS"/>
</dbReference>
<keyword evidence="6" id="KW-0862">Zinc</keyword>
<protein>
    <recommendedName>
        <fullName evidence="8">Carbamoyltransferase</fullName>
        <ecNumber evidence="8">6.2.-.-</ecNumber>
    </recommendedName>
</protein>
<evidence type="ECO:0000256" key="6">
    <source>
        <dbReference type="ARBA" id="ARBA00022833"/>
    </source>
</evidence>
<dbReference type="PROSITE" id="PS51163">
    <property type="entry name" value="YRDC"/>
    <property type="match status" value="1"/>
</dbReference>
<evidence type="ECO:0000313" key="13">
    <source>
        <dbReference type="Proteomes" id="UP000198953"/>
    </source>
</evidence>
<dbReference type="InterPro" id="IPR036046">
    <property type="entry name" value="Acylphosphatase-like_dom_sf"/>
</dbReference>
<dbReference type="Pfam" id="PF22521">
    <property type="entry name" value="HypF_C_2"/>
    <property type="match status" value="1"/>
</dbReference>
<dbReference type="InterPro" id="IPR051060">
    <property type="entry name" value="Carbamoyltrans_HypF-like"/>
</dbReference>
<dbReference type="Pfam" id="PF07503">
    <property type="entry name" value="zf-HYPF"/>
    <property type="match status" value="2"/>
</dbReference>
<feature type="active site" evidence="9">
    <location>
        <position position="29"/>
    </location>
</feature>
<evidence type="ECO:0000256" key="5">
    <source>
        <dbReference type="ARBA" id="ARBA00022771"/>
    </source>
</evidence>
<dbReference type="STRING" id="46177.SAMN05660976_03806"/>
<evidence type="ECO:0000313" key="12">
    <source>
        <dbReference type="EMBL" id="SEL96101.1"/>
    </source>
</evidence>
<dbReference type="GO" id="GO:0008270">
    <property type="term" value="F:zinc ion binding"/>
    <property type="evidence" value="ECO:0007669"/>
    <property type="project" value="UniProtKB-KW"/>
</dbReference>
<dbReference type="PANTHER" id="PTHR42959:SF1">
    <property type="entry name" value="CARBAMOYLTRANSFERASE HYPF"/>
    <property type="match status" value="1"/>
</dbReference>
<comment type="catalytic activity">
    <reaction evidence="7">
        <text>C-terminal L-cysteinyl-[HypE protein] + carbamoyl phosphate + ATP + H2O = C-terminal S-carboxamide-L-cysteinyl-[HypE protein] + AMP + phosphate + diphosphate + H(+)</text>
        <dbReference type="Rhea" id="RHEA:55636"/>
        <dbReference type="Rhea" id="RHEA-COMP:14247"/>
        <dbReference type="Rhea" id="RHEA-COMP:14392"/>
        <dbReference type="ChEBI" id="CHEBI:15377"/>
        <dbReference type="ChEBI" id="CHEBI:15378"/>
        <dbReference type="ChEBI" id="CHEBI:30616"/>
        <dbReference type="ChEBI" id="CHEBI:33019"/>
        <dbReference type="ChEBI" id="CHEBI:43474"/>
        <dbReference type="ChEBI" id="CHEBI:58228"/>
        <dbReference type="ChEBI" id="CHEBI:76913"/>
        <dbReference type="ChEBI" id="CHEBI:139126"/>
        <dbReference type="ChEBI" id="CHEBI:456215"/>
    </reaction>
</comment>
<evidence type="ECO:0000256" key="1">
    <source>
        <dbReference type="ARBA" id="ARBA00004711"/>
    </source>
</evidence>
<keyword evidence="13" id="KW-1185">Reference proteome</keyword>
<name>A0A1H7UGK6_9ACTN</name>
<dbReference type="InterPro" id="IPR011125">
    <property type="entry name" value="Znf_HypF"/>
</dbReference>
<dbReference type="AlphaFoldDB" id="A0A1H7UGK6"/>
<feature type="domain" description="Acylphosphatase-like" evidence="10">
    <location>
        <begin position="14"/>
        <end position="100"/>
    </location>
</feature>
<feature type="domain" description="YrdC-like" evidence="11">
    <location>
        <begin position="209"/>
        <end position="394"/>
    </location>
</feature>
<dbReference type="SUPFAM" id="SSF55821">
    <property type="entry name" value="YrdC/RibB"/>
    <property type="match status" value="1"/>
</dbReference>
<evidence type="ECO:0000256" key="2">
    <source>
        <dbReference type="ARBA" id="ARBA00008097"/>
    </source>
</evidence>
<dbReference type="PROSITE" id="PS00150">
    <property type="entry name" value="ACYLPHOSPHATASE_1"/>
    <property type="match status" value="1"/>
</dbReference>
<reference evidence="12 13" key="1">
    <citation type="submission" date="2016-10" db="EMBL/GenBank/DDBJ databases">
        <authorList>
            <person name="de Groot N.N."/>
        </authorList>
    </citation>
    <scope>NUCLEOTIDE SEQUENCE [LARGE SCALE GENOMIC DNA]</scope>
    <source>
        <strain evidence="12 13">DSM 43357</strain>
    </source>
</reference>
<evidence type="ECO:0000256" key="4">
    <source>
        <dbReference type="ARBA" id="ARBA00022723"/>
    </source>
</evidence>
<evidence type="ECO:0000256" key="3">
    <source>
        <dbReference type="ARBA" id="ARBA00022598"/>
    </source>
</evidence>
<dbReference type="GO" id="GO:0003998">
    <property type="term" value="F:acylphosphatase activity"/>
    <property type="evidence" value="ECO:0007669"/>
    <property type="project" value="UniProtKB-EC"/>
</dbReference>
<evidence type="ECO:0000259" key="10">
    <source>
        <dbReference type="PROSITE" id="PS51160"/>
    </source>
</evidence>
<evidence type="ECO:0000256" key="7">
    <source>
        <dbReference type="ARBA" id="ARBA00048220"/>
    </source>
</evidence>
<dbReference type="Pfam" id="PF00708">
    <property type="entry name" value="Acylphosphatase"/>
    <property type="match status" value="1"/>
</dbReference>
<comment type="pathway">
    <text evidence="1">Protein modification; [NiFe] hydrogenase maturation.</text>
</comment>
<comment type="catalytic activity">
    <reaction evidence="9">
        <text>an acyl phosphate + H2O = a carboxylate + phosphate + H(+)</text>
        <dbReference type="Rhea" id="RHEA:14965"/>
        <dbReference type="ChEBI" id="CHEBI:15377"/>
        <dbReference type="ChEBI" id="CHEBI:15378"/>
        <dbReference type="ChEBI" id="CHEBI:29067"/>
        <dbReference type="ChEBI" id="CHEBI:43474"/>
        <dbReference type="ChEBI" id="CHEBI:59918"/>
        <dbReference type="EC" id="3.6.1.7"/>
    </reaction>
</comment>
<dbReference type="InterPro" id="IPR017945">
    <property type="entry name" value="DHBP_synth_RibB-like_a/b_dom"/>
</dbReference>
<dbReference type="EMBL" id="FOBF01000008">
    <property type="protein sequence ID" value="SEL96101.1"/>
    <property type="molecule type" value="Genomic_DNA"/>
</dbReference>
<keyword evidence="9" id="KW-0378">Hydrolase</keyword>
<dbReference type="NCBIfam" id="TIGR00143">
    <property type="entry name" value="hypF"/>
    <property type="match status" value="1"/>
</dbReference>
<dbReference type="GO" id="GO:0016874">
    <property type="term" value="F:ligase activity"/>
    <property type="evidence" value="ECO:0007669"/>
    <property type="project" value="UniProtKB-UniRule"/>
</dbReference>
<comment type="similarity">
    <text evidence="2 8">Belongs to the carbamoyltransferase HypF family.</text>
</comment>
<dbReference type="SUPFAM" id="SSF54975">
    <property type="entry name" value="Acylphosphatase/BLUF domain-like"/>
    <property type="match status" value="1"/>
</dbReference>
<accession>A0A1H7UGK6</accession>
<dbReference type="Gene3D" id="3.90.870.50">
    <property type="match status" value="1"/>
</dbReference>
<sequence>MTTQESVPGHAAKRVEVHVEGVVQGVGFRPFVYALATRLGLAGRVRNDVNGVRIEVEGALAGVEEFLTALERDAPALSGIDRVTVVSAPPTGRTGFTIAESDPSGRRRALVSADTATCDDCLRELADPADRRHRYPFVNCTNCGPRFTIVRGVPYDRLLTTMAPYGMCPDCAAEYHDPADRRFHAQPTCCPACGPRLRLLDARGTELCGDPVTACAALLHAGKVVAIKGLGGFHLAVPAGHEEATAALRGRKHREDKPFAVMVADLEQARALCEVDDAAAALLTSRARPVVLLPRRAGAPVATQVAPGNRSLGLMLPYTPLHHLLMADLAAPMVLTSGNVSDEPIAYEDADALARLGGIADAFLVHDRGIHVRADDSVVRPVAGAAVMVRRARGYAPEPLPLPLPAARAVLACGAELKSTFCLAEGGRAFVSQHIGDLENHETLRSFVEGIDHFCGLFDIRPEVVAHDLHPEYLSTKHALEIPGIELVGVQHHHAHVASCLADNGETGPVIGVAFDGLGYGPDGTLWGGEFLRADLVSFERLGHLARVPMPGGAAAIRQPWRMAAAHLRDTRPELDVARRNAARWADVCVMAERGVNAPLTSSAGRLFDAVSALLGVRDAVTYEGQAAIELEQLADPAEQGAYPVEITTGDVLVVEGGDLVRAAADDLAGGVPPAVIAARFHNGLGEALVRCCAALRETTGLESVALSGGVFQNVLLLERAVRRLREEGFRVLTHRRVPANDGGVSLGQAAIAAARTRP</sequence>
<dbReference type="InterPro" id="IPR006070">
    <property type="entry name" value="Sua5-like_dom"/>
</dbReference>
<dbReference type="InterPro" id="IPR001792">
    <property type="entry name" value="Acylphosphatase-like_dom"/>
</dbReference>
<dbReference type="UniPathway" id="UPA00335"/>
<gene>
    <name evidence="12" type="ORF">SAMN05660976_03806</name>
</gene>
<evidence type="ECO:0000259" key="11">
    <source>
        <dbReference type="PROSITE" id="PS51163"/>
    </source>
</evidence>
<dbReference type="Gene3D" id="3.30.420.360">
    <property type="match status" value="1"/>
</dbReference>
<dbReference type="InterPro" id="IPR004421">
    <property type="entry name" value="Carbamoyltransferase_HypF"/>
</dbReference>
<keyword evidence="4" id="KW-0479">Metal-binding</keyword>
<dbReference type="Gene3D" id="3.30.110.120">
    <property type="match status" value="1"/>
</dbReference>
<dbReference type="Pfam" id="PF17788">
    <property type="entry name" value="HypF_C"/>
    <property type="match status" value="1"/>
</dbReference>
<dbReference type="InterPro" id="IPR055128">
    <property type="entry name" value="HypF_C_2"/>
</dbReference>
<keyword evidence="3" id="KW-0436">Ligase</keyword>
<feature type="active site" evidence="9">
    <location>
        <position position="47"/>
    </location>
</feature>
<dbReference type="GO" id="GO:0051604">
    <property type="term" value="P:protein maturation"/>
    <property type="evidence" value="ECO:0007669"/>
    <property type="project" value="TreeGrafter"/>
</dbReference>
<dbReference type="PANTHER" id="PTHR42959">
    <property type="entry name" value="CARBAMOYLTRANSFERASE"/>
    <property type="match status" value="1"/>
</dbReference>
<keyword evidence="5" id="KW-0863">Zinc-finger</keyword>
<dbReference type="PIRSF" id="PIRSF006256">
    <property type="entry name" value="CMPcnvr_hdrg_mat"/>
    <property type="match status" value="1"/>
</dbReference>
<dbReference type="Gene3D" id="3.30.420.40">
    <property type="match status" value="1"/>
</dbReference>
<dbReference type="GO" id="GO:0016743">
    <property type="term" value="F:carboxyl- or carbamoyltransferase activity"/>
    <property type="evidence" value="ECO:0007669"/>
    <property type="project" value="UniProtKB-UniRule"/>
</dbReference>
<dbReference type="PROSITE" id="PS51160">
    <property type="entry name" value="ACYLPHOSPHATASE_3"/>
    <property type="match status" value="1"/>
</dbReference>
<dbReference type="Proteomes" id="UP000198953">
    <property type="component" value="Unassembled WGS sequence"/>
</dbReference>
<dbReference type="EC" id="6.2.-.-" evidence="8"/>